<dbReference type="GO" id="GO:0015677">
    <property type="term" value="P:copper ion import"/>
    <property type="evidence" value="ECO:0007669"/>
    <property type="project" value="TreeGrafter"/>
</dbReference>
<keyword evidence="6 7" id="KW-0472">Membrane</keyword>
<feature type="transmembrane region" description="Helical" evidence="7">
    <location>
        <begin position="106"/>
        <end position="126"/>
    </location>
</feature>
<feature type="transmembrane region" description="Helical" evidence="7">
    <location>
        <begin position="216"/>
        <end position="235"/>
    </location>
</feature>
<comment type="caution">
    <text evidence="9">The sequence shown here is derived from an EMBL/GenBank/DDBJ whole genome shotgun (WGS) entry which is preliminary data.</text>
</comment>
<dbReference type="InterPro" id="IPR013130">
    <property type="entry name" value="Fe3_Rdtase_TM_dom"/>
</dbReference>
<dbReference type="Proteomes" id="UP000298061">
    <property type="component" value="Unassembled WGS sequence"/>
</dbReference>
<dbReference type="EMBL" id="SFCI01000918">
    <property type="protein sequence ID" value="TFY77429.1"/>
    <property type="molecule type" value="Genomic_DNA"/>
</dbReference>
<comment type="subcellular location">
    <subcellularLocation>
        <location evidence="1">Membrane</location>
        <topology evidence="1">Multi-pass membrane protein</topology>
    </subcellularLocation>
</comment>
<evidence type="ECO:0000256" key="6">
    <source>
        <dbReference type="ARBA" id="ARBA00023136"/>
    </source>
</evidence>
<dbReference type="OrthoDB" id="4494341at2759"/>
<evidence type="ECO:0000256" key="5">
    <source>
        <dbReference type="ARBA" id="ARBA00023065"/>
    </source>
</evidence>
<feature type="transmembrane region" description="Helical" evidence="7">
    <location>
        <begin position="177"/>
        <end position="196"/>
    </location>
</feature>
<keyword evidence="4 7" id="KW-1133">Transmembrane helix</keyword>
<feature type="transmembrane region" description="Helical" evidence="7">
    <location>
        <begin position="33"/>
        <end position="58"/>
    </location>
</feature>
<protein>
    <recommendedName>
        <fullName evidence="8">Ferric oxidoreductase domain-containing protein</fullName>
    </recommendedName>
</protein>
<feature type="non-terminal residue" evidence="9">
    <location>
        <position position="251"/>
    </location>
</feature>
<feature type="transmembrane region" description="Helical" evidence="7">
    <location>
        <begin position="79"/>
        <end position="100"/>
    </location>
</feature>
<feature type="domain" description="Ferric oxidoreductase" evidence="8">
    <location>
        <begin position="145"/>
        <end position="251"/>
    </location>
</feature>
<dbReference type="PANTHER" id="PTHR32361">
    <property type="entry name" value="FERRIC/CUPRIC REDUCTASE TRANSMEMBRANE COMPONENT"/>
    <property type="match status" value="1"/>
</dbReference>
<dbReference type="InterPro" id="IPR051410">
    <property type="entry name" value="Ferric/Cupric_Reductase"/>
</dbReference>
<evidence type="ECO:0000256" key="4">
    <source>
        <dbReference type="ARBA" id="ARBA00022989"/>
    </source>
</evidence>
<keyword evidence="10" id="KW-1185">Reference proteome</keyword>
<accession>A0A4Y9ZV86</accession>
<name>A0A4Y9ZV86_9AGAM</name>
<keyword evidence="2" id="KW-0813">Transport</keyword>
<sequence>MSNATASAAAAAASVSAHLHAIKHRGESEYPKQVWYLTLSALCLATLVNISCIAWSWGRVHLRSKSQPVNEAAHKDGFSIVRIPAAILTASRIIAFRWQIPLGTTFSMSVFEVFISMIYMSALLIWEFVHTNNLDPDFWSNKAAHIAAAQLPLLPALSSKNNVIGWLTGVGHEKLNVLHRVVARCILVLIWVHLWGRHRIGFTGVDDISVFGWQQLGLTAGTTYTLMVVLSIRPIRKISYESFYLVHVILA</sequence>
<dbReference type="Pfam" id="PF01794">
    <property type="entry name" value="Ferric_reduct"/>
    <property type="match status" value="1"/>
</dbReference>
<gene>
    <name evidence="9" type="ORF">EWM64_g6580</name>
</gene>
<dbReference type="PANTHER" id="PTHR32361:SF9">
    <property type="entry name" value="FERRIC REDUCTASE TRANSMEMBRANE COMPONENT 3-RELATED"/>
    <property type="match status" value="1"/>
</dbReference>
<evidence type="ECO:0000256" key="7">
    <source>
        <dbReference type="SAM" id="Phobius"/>
    </source>
</evidence>
<reference evidence="9 10" key="1">
    <citation type="submission" date="2019-02" db="EMBL/GenBank/DDBJ databases">
        <title>Genome sequencing of the rare red list fungi Hericium alpestre (H. flagellum).</title>
        <authorList>
            <person name="Buettner E."/>
            <person name="Kellner H."/>
        </authorList>
    </citation>
    <scope>NUCLEOTIDE SEQUENCE [LARGE SCALE GENOMIC DNA]</scope>
    <source>
        <strain evidence="9 10">DSM 108284</strain>
    </source>
</reference>
<evidence type="ECO:0000313" key="10">
    <source>
        <dbReference type="Proteomes" id="UP000298061"/>
    </source>
</evidence>
<dbReference type="GO" id="GO:0000293">
    <property type="term" value="F:ferric-chelate reductase activity"/>
    <property type="evidence" value="ECO:0007669"/>
    <property type="project" value="TreeGrafter"/>
</dbReference>
<keyword evidence="5" id="KW-0406">Ion transport</keyword>
<evidence type="ECO:0000256" key="2">
    <source>
        <dbReference type="ARBA" id="ARBA00022448"/>
    </source>
</evidence>
<proteinExistence type="predicted"/>
<evidence type="ECO:0000256" key="1">
    <source>
        <dbReference type="ARBA" id="ARBA00004141"/>
    </source>
</evidence>
<dbReference type="AlphaFoldDB" id="A0A4Y9ZV86"/>
<evidence type="ECO:0000259" key="8">
    <source>
        <dbReference type="Pfam" id="PF01794"/>
    </source>
</evidence>
<dbReference type="STRING" id="135208.A0A4Y9ZV86"/>
<dbReference type="GO" id="GO:0006879">
    <property type="term" value="P:intracellular iron ion homeostasis"/>
    <property type="evidence" value="ECO:0007669"/>
    <property type="project" value="TreeGrafter"/>
</dbReference>
<evidence type="ECO:0000256" key="3">
    <source>
        <dbReference type="ARBA" id="ARBA00022692"/>
    </source>
</evidence>
<keyword evidence="3 7" id="KW-0812">Transmembrane</keyword>
<organism evidence="9 10">
    <name type="scientific">Hericium alpestre</name>
    <dbReference type="NCBI Taxonomy" id="135208"/>
    <lineage>
        <taxon>Eukaryota</taxon>
        <taxon>Fungi</taxon>
        <taxon>Dikarya</taxon>
        <taxon>Basidiomycota</taxon>
        <taxon>Agaricomycotina</taxon>
        <taxon>Agaricomycetes</taxon>
        <taxon>Russulales</taxon>
        <taxon>Hericiaceae</taxon>
        <taxon>Hericium</taxon>
    </lineage>
</organism>
<evidence type="ECO:0000313" key="9">
    <source>
        <dbReference type="EMBL" id="TFY77429.1"/>
    </source>
</evidence>
<dbReference type="GO" id="GO:0006826">
    <property type="term" value="P:iron ion transport"/>
    <property type="evidence" value="ECO:0007669"/>
    <property type="project" value="TreeGrafter"/>
</dbReference>
<dbReference type="GO" id="GO:0005886">
    <property type="term" value="C:plasma membrane"/>
    <property type="evidence" value="ECO:0007669"/>
    <property type="project" value="TreeGrafter"/>
</dbReference>